<dbReference type="AlphaFoldDB" id="A0A4S8QP46"/>
<protein>
    <recommendedName>
        <fullName evidence="3">Heterokaryon incompatibility domain-containing protein</fullName>
    </recommendedName>
</protein>
<dbReference type="EMBL" id="PQXL01000357">
    <property type="protein sequence ID" value="THV46833.1"/>
    <property type="molecule type" value="Genomic_DNA"/>
</dbReference>
<dbReference type="Pfam" id="PF26639">
    <property type="entry name" value="Het-6_barrel"/>
    <property type="match status" value="1"/>
</dbReference>
<sequence>MASGTMQPCGVKVEADILSARGIILDVVDGLGSAIFGAKANPLDNLTLPPLASHKILQQSTTDNSRYPTRNDLLHAIWNTLVSSRTEVRTKATSVSEAVYFMFTSVAISREEWPFEDIWKWDQFDEVRSFHAKNAMLKFAGKPFSDWITIAMEVYEPNIDAYVDNPTDEFRTLKGHFENTVIDRRLLVTASGYIGHVPNDTQCGDAICILYGMDVPVVLRQSQDGTYELIGPYYVHCVMGGELMDDMQNGVFEERIFNIA</sequence>
<organism evidence="1 2">
    <name type="scientific">Botrytis galanthina</name>
    <dbReference type="NCBI Taxonomy" id="278940"/>
    <lineage>
        <taxon>Eukaryota</taxon>
        <taxon>Fungi</taxon>
        <taxon>Dikarya</taxon>
        <taxon>Ascomycota</taxon>
        <taxon>Pezizomycotina</taxon>
        <taxon>Leotiomycetes</taxon>
        <taxon>Helotiales</taxon>
        <taxon>Sclerotiniaceae</taxon>
        <taxon>Botrytis</taxon>
    </lineage>
</organism>
<dbReference type="OrthoDB" id="2157530at2759"/>
<accession>A0A4S8QP46</accession>
<keyword evidence="2" id="KW-1185">Reference proteome</keyword>
<dbReference type="InterPro" id="IPR052895">
    <property type="entry name" value="HetReg/Transcr_Mod"/>
</dbReference>
<evidence type="ECO:0000313" key="1">
    <source>
        <dbReference type="EMBL" id="THV46833.1"/>
    </source>
</evidence>
<dbReference type="PANTHER" id="PTHR24148:SF64">
    <property type="entry name" value="HETEROKARYON INCOMPATIBILITY DOMAIN-CONTAINING PROTEIN"/>
    <property type="match status" value="1"/>
</dbReference>
<evidence type="ECO:0000313" key="2">
    <source>
        <dbReference type="Proteomes" id="UP000308671"/>
    </source>
</evidence>
<proteinExistence type="predicted"/>
<comment type="caution">
    <text evidence="1">The sequence shown here is derived from an EMBL/GenBank/DDBJ whole genome shotgun (WGS) entry which is preliminary data.</text>
</comment>
<dbReference type="PANTHER" id="PTHR24148">
    <property type="entry name" value="ANKYRIN REPEAT DOMAIN-CONTAINING PROTEIN 39 HOMOLOG-RELATED"/>
    <property type="match status" value="1"/>
</dbReference>
<dbReference type="Proteomes" id="UP000308671">
    <property type="component" value="Unassembled WGS sequence"/>
</dbReference>
<reference evidence="1 2" key="1">
    <citation type="submission" date="2017-12" db="EMBL/GenBank/DDBJ databases">
        <title>Comparative genomics of Botrytis spp.</title>
        <authorList>
            <person name="Valero-Jimenez C.A."/>
            <person name="Tapia P."/>
            <person name="Veloso J."/>
            <person name="Silva-Moreno E."/>
            <person name="Staats M."/>
            <person name="Valdes J.H."/>
            <person name="Van Kan J.A.L."/>
        </authorList>
    </citation>
    <scope>NUCLEOTIDE SEQUENCE [LARGE SCALE GENOMIC DNA]</scope>
    <source>
        <strain evidence="1 2">MUCL435</strain>
    </source>
</reference>
<name>A0A4S8QP46_9HELO</name>
<gene>
    <name evidence="1" type="ORF">BGAL_0357g00190</name>
</gene>
<evidence type="ECO:0008006" key="3">
    <source>
        <dbReference type="Google" id="ProtNLM"/>
    </source>
</evidence>